<sequence length="473" mass="49232">MSRFLLPGIPSLTIDGAGVTAGQSFEVTNPATGERFASAPDASPAQLDAAFEAAARAFRTWRTDDDARRAALHAMADTIAGATGELAPILTAEQGKPLPWSEFEVQGAAGWLRYYADLERGRQVLRDDETALVELVHAPIGPVATIVPWNFPIFIAVAKVAAALRAGNTVVLKPSPYTPLATLRLGELVRDLLPGGVFNVISGGDALGPAMSAHPLARKISFTGSIATGKKVASAAADDLKRLTLELGGNDPAIVLDDADPGVVAEQLFATAFNNNGQACVAPKRVYVAEALRPALVEALAEHARAAKVGDGADAGTDLGPLNNAAQRDRVRELVDGAVAGGATAVTGGRAPEGPGYFYEPTILTDVSDGARIVDEEQFGPALPVIAYRDVEDALDRANGTMFGLGASVWSADADRAAAVAEQIDAGMTWINTHTAIAFDQPFAGAKWSGIGVEAGELGLDAYTDVRVLHRAK</sequence>
<dbReference type="InterPro" id="IPR015590">
    <property type="entry name" value="Aldehyde_DH_dom"/>
</dbReference>
<dbReference type="Proteomes" id="UP000316096">
    <property type="component" value="Unassembled WGS sequence"/>
</dbReference>
<accession>A0A543CTS6</accession>
<keyword evidence="7" id="KW-1185">Reference proteome</keyword>
<protein>
    <submittedName>
        <fullName evidence="6">Acyl-CoA reductase-like NAD-dependent aldehyde dehydrogenase</fullName>
    </submittedName>
</protein>
<evidence type="ECO:0000313" key="6">
    <source>
        <dbReference type="EMBL" id="TQM00439.1"/>
    </source>
</evidence>
<proteinExistence type="inferred from homology"/>
<gene>
    <name evidence="6" type="ORF">FB559_6152</name>
</gene>
<dbReference type="CDD" id="cd07106">
    <property type="entry name" value="ALDH_AldA-AAD23400"/>
    <property type="match status" value="1"/>
</dbReference>
<reference evidence="6 7" key="1">
    <citation type="submission" date="2019-06" db="EMBL/GenBank/DDBJ databases">
        <title>Sequencing the genomes of 1000 actinobacteria strains.</title>
        <authorList>
            <person name="Klenk H.-P."/>
        </authorList>
    </citation>
    <scope>NUCLEOTIDE SEQUENCE [LARGE SCALE GENOMIC DNA]</scope>
    <source>
        <strain evidence="6 7">DSM 102200</strain>
    </source>
</reference>
<dbReference type="PROSITE" id="PS00687">
    <property type="entry name" value="ALDEHYDE_DEHYDR_GLU"/>
    <property type="match status" value="1"/>
</dbReference>
<feature type="domain" description="Aldehyde dehydrogenase" evidence="5">
    <location>
        <begin position="23"/>
        <end position="467"/>
    </location>
</feature>
<dbReference type="InterPro" id="IPR016160">
    <property type="entry name" value="Ald_DH_CS_CYS"/>
</dbReference>
<feature type="active site" evidence="3">
    <location>
        <position position="246"/>
    </location>
</feature>
<dbReference type="GO" id="GO:0016620">
    <property type="term" value="F:oxidoreductase activity, acting on the aldehyde or oxo group of donors, NAD or NADP as acceptor"/>
    <property type="evidence" value="ECO:0007669"/>
    <property type="project" value="InterPro"/>
</dbReference>
<name>A0A543CTS6_9ACTN</name>
<dbReference type="Gene3D" id="3.40.605.10">
    <property type="entry name" value="Aldehyde Dehydrogenase, Chain A, domain 1"/>
    <property type="match status" value="1"/>
</dbReference>
<dbReference type="AlphaFoldDB" id="A0A543CTS6"/>
<dbReference type="Gene3D" id="3.40.309.10">
    <property type="entry name" value="Aldehyde Dehydrogenase, Chain A, domain 2"/>
    <property type="match status" value="1"/>
</dbReference>
<dbReference type="FunFam" id="3.40.309.10:FF:000009">
    <property type="entry name" value="Aldehyde dehydrogenase A"/>
    <property type="match status" value="1"/>
</dbReference>
<keyword evidence="2 4" id="KW-0560">Oxidoreductase</keyword>
<dbReference type="SUPFAM" id="SSF53720">
    <property type="entry name" value="ALDH-like"/>
    <property type="match status" value="1"/>
</dbReference>
<evidence type="ECO:0000259" key="5">
    <source>
        <dbReference type="Pfam" id="PF00171"/>
    </source>
</evidence>
<dbReference type="InterPro" id="IPR029510">
    <property type="entry name" value="Ald_DH_CS_GLU"/>
</dbReference>
<comment type="caution">
    <text evidence="6">The sequence shown here is derived from an EMBL/GenBank/DDBJ whole genome shotgun (WGS) entry which is preliminary data.</text>
</comment>
<evidence type="ECO:0000313" key="7">
    <source>
        <dbReference type="Proteomes" id="UP000316096"/>
    </source>
</evidence>
<dbReference type="InterPro" id="IPR044086">
    <property type="entry name" value="LUC3-like"/>
</dbReference>
<dbReference type="PROSITE" id="PS00070">
    <property type="entry name" value="ALDEHYDE_DEHYDR_CYS"/>
    <property type="match status" value="1"/>
</dbReference>
<dbReference type="PANTHER" id="PTHR11699">
    <property type="entry name" value="ALDEHYDE DEHYDROGENASE-RELATED"/>
    <property type="match status" value="1"/>
</dbReference>
<dbReference type="InterPro" id="IPR016162">
    <property type="entry name" value="Ald_DH_N"/>
</dbReference>
<evidence type="ECO:0000256" key="3">
    <source>
        <dbReference type="PROSITE-ProRule" id="PRU10007"/>
    </source>
</evidence>
<dbReference type="RefSeq" id="WP_246122198.1">
    <property type="nucleotide sequence ID" value="NZ_VFOZ01000001.1"/>
</dbReference>
<dbReference type="InterPro" id="IPR016161">
    <property type="entry name" value="Ald_DH/histidinol_DH"/>
</dbReference>
<evidence type="ECO:0000256" key="4">
    <source>
        <dbReference type="RuleBase" id="RU003345"/>
    </source>
</evidence>
<dbReference type="InterPro" id="IPR016163">
    <property type="entry name" value="Ald_DH_C"/>
</dbReference>
<dbReference type="FunFam" id="3.40.605.10:FF:000007">
    <property type="entry name" value="NAD/NADP-dependent betaine aldehyde dehydrogenase"/>
    <property type="match status" value="1"/>
</dbReference>
<dbReference type="EMBL" id="VFOZ01000001">
    <property type="protein sequence ID" value="TQM00439.1"/>
    <property type="molecule type" value="Genomic_DNA"/>
</dbReference>
<dbReference type="Pfam" id="PF00171">
    <property type="entry name" value="Aldedh"/>
    <property type="match status" value="1"/>
</dbReference>
<evidence type="ECO:0000256" key="2">
    <source>
        <dbReference type="ARBA" id="ARBA00023002"/>
    </source>
</evidence>
<evidence type="ECO:0000256" key="1">
    <source>
        <dbReference type="ARBA" id="ARBA00009986"/>
    </source>
</evidence>
<comment type="similarity">
    <text evidence="1 4">Belongs to the aldehyde dehydrogenase family.</text>
</comment>
<organism evidence="6 7">
    <name type="scientific">Actinoallomurus bryophytorum</name>
    <dbReference type="NCBI Taxonomy" id="1490222"/>
    <lineage>
        <taxon>Bacteria</taxon>
        <taxon>Bacillati</taxon>
        <taxon>Actinomycetota</taxon>
        <taxon>Actinomycetes</taxon>
        <taxon>Streptosporangiales</taxon>
        <taxon>Thermomonosporaceae</taxon>
        <taxon>Actinoallomurus</taxon>
    </lineage>
</organism>